<dbReference type="GO" id="GO:0070847">
    <property type="term" value="C:core mediator complex"/>
    <property type="evidence" value="ECO:0007669"/>
    <property type="project" value="TreeGrafter"/>
</dbReference>
<evidence type="ECO:0000256" key="7">
    <source>
        <dbReference type="ARBA" id="ARBA00032014"/>
    </source>
</evidence>
<evidence type="ECO:0000313" key="10">
    <source>
        <dbReference type="EMBL" id="KAK1921211.1"/>
    </source>
</evidence>
<evidence type="ECO:0000256" key="5">
    <source>
        <dbReference type="ARBA" id="ARBA00023163"/>
    </source>
</evidence>
<comment type="similarity">
    <text evidence="2 8">Belongs to the Mediator complex subunit 17 family.</text>
</comment>
<evidence type="ECO:0000256" key="6">
    <source>
        <dbReference type="ARBA" id="ARBA00023242"/>
    </source>
</evidence>
<keyword evidence="8" id="KW-0010">Activator</keyword>
<proteinExistence type="inferred from homology"/>
<gene>
    <name evidence="8" type="primary">MED17</name>
    <name evidence="10" type="ORF">DB88DRAFT_513251</name>
</gene>
<organism evidence="10 11">
    <name type="scientific">Papiliotrema laurentii</name>
    <name type="common">Cryptococcus laurentii</name>
    <dbReference type="NCBI Taxonomy" id="5418"/>
    <lineage>
        <taxon>Eukaryota</taxon>
        <taxon>Fungi</taxon>
        <taxon>Dikarya</taxon>
        <taxon>Basidiomycota</taxon>
        <taxon>Agaricomycotina</taxon>
        <taxon>Tremellomycetes</taxon>
        <taxon>Tremellales</taxon>
        <taxon>Rhynchogastremaceae</taxon>
        <taxon>Papiliotrema</taxon>
    </lineage>
</organism>
<feature type="compositionally biased region" description="Polar residues" evidence="9">
    <location>
        <begin position="168"/>
        <end position="178"/>
    </location>
</feature>
<keyword evidence="5 8" id="KW-0804">Transcription</keyword>
<dbReference type="InterPro" id="IPR019313">
    <property type="entry name" value="Mediator_Med17"/>
</dbReference>
<evidence type="ECO:0000256" key="8">
    <source>
        <dbReference type="RuleBase" id="RU364140"/>
    </source>
</evidence>
<evidence type="ECO:0000256" key="2">
    <source>
        <dbReference type="ARBA" id="ARBA00005635"/>
    </source>
</evidence>
<evidence type="ECO:0000256" key="3">
    <source>
        <dbReference type="ARBA" id="ARBA00019610"/>
    </source>
</evidence>
<dbReference type="EMBL" id="JAODAN010000011">
    <property type="protein sequence ID" value="KAK1921211.1"/>
    <property type="molecule type" value="Genomic_DNA"/>
</dbReference>
<evidence type="ECO:0000256" key="4">
    <source>
        <dbReference type="ARBA" id="ARBA00023015"/>
    </source>
</evidence>
<dbReference type="GO" id="GO:0003712">
    <property type="term" value="F:transcription coregulator activity"/>
    <property type="evidence" value="ECO:0007669"/>
    <property type="project" value="InterPro"/>
</dbReference>
<keyword evidence="4 8" id="KW-0805">Transcription regulation</keyword>
<keyword evidence="11" id="KW-1185">Reference proteome</keyword>
<name>A0AAD9CSQ4_PAPLA</name>
<keyword evidence="6 8" id="KW-0539">Nucleus</keyword>
<comment type="subcellular location">
    <subcellularLocation>
        <location evidence="1 8">Nucleus</location>
    </subcellularLocation>
</comment>
<protein>
    <recommendedName>
        <fullName evidence="3 8">Mediator of RNA polymerase II transcription subunit 17</fullName>
    </recommendedName>
    <alternativeName>
        <fullName evidence="7 8">Mediator complex subunit 17</fullName>
    </alternativeName>
</protein>
<reference evidence="10" key="1">
    <citation type="submission" date="2023-02" db="EMBL/GenBank/DDBJ databases">
        <title>Identification and recombinant expression of a fungal hydrolase from Papiliotrema laurentii that hydrolyzes apple cutin and clears colloidal polyester polyurethane.</title>
        <authorList>
            <consortium name="DOE Joint Genome Institute"/>
            <person name="Roman V.A."/>
            <person name="Bojanowski C."/>
            <person name="Crable B.R."/>
            <person name="Wagner D.N."/>
            <person name="Hung C.S."/>
            <person name="Nadeau L.J."/>
            <person name="Schratz L."/>
            <person name="Haridas S."/>
            <person name="Pangilinan J."/>
            <person name="Lipzen A."/>
            <person name="Na H."/>
            <person name="Yan M."/>
            <person name="Ng V."/>
            <person name="Grigoriev I.V."/>
            <person name="Spatafora J.W."/>
            <person name="Barlow D."/>
            <person name="Biffinger J."/>
            <person name="Kelley-Loughnane N."/>
            <person name="Varaljay V.A."/>
            <person name="Crookes-Goodson W.J."/>
        </authorList>
    </citation>
    <scope>NUCLEOTIDE SEQUENCE</scope>
    <source>
        <strain evidence="10">5307AH</strain>
    </source>
</reference>
<comment type="subunit">
    <text evidence="8">Component of the Mediator complex.</text>
</comment>
<dbReference type="GO" id="GO:0016592">
    <property type="term" value="C:mediator complex"/>
    <property type="evidence" value="ECO:0007669"/>
    <property type="project" value="InterPro"/>
</dbReference>
<dbReference type="AlphaFoldDB" id="A0AAD9CSQ4"/>
<sequence>MTMDDLSVSLDTKTLDIASGRRTLKSIEPDGSLTYDETQSPEAKLTETLGRIWTEYPGGMLDIREDTFEGKDPDEPAVEDKPAETQAEAIEKDKGIMMSFEDMARMREVILAQLKQVLVFQSRNELWFVLELAKTLKESGTYGNIPPPPPSLLPHKAKPTTKAKPVSATISSQTSNSLDPPVIPPGTFSTTPALPPQKPLLTEVLELETALAAKQATLEQCGSMIDSAVDELTKMTAAADTFWADVRRLKEGRKGKGQWAVVPKPDFGRIADGQKAKDVIIPYAIDEASARVRARSLAAFDLDPKKKELAFGARSHLRLRLSLSEDDGVRHESTLPQPVPEDADVGEKMEEAQMESFDEDLFNERGGGVVEPLSVQFDIGGSNLKISLIDTREVQQQRPSTPSSPKCDILLHACRLSLLQLLRARKRRLLSDATQGSVLRATSLLAPLAQMLQHSRLFGQVQTALELLNRTLNLAGIRSTIVVRSGEDSPEVIGKLLEDGSLEMMGRVVTLEIADCPGVMLQTSAASPLLVNTAKASFSLADPGELLPILADAITAQILEAILPAVQEAAGEHAGEVFLDEMEDTIRLGDKGSLRLSIPAPWDSVQARVDNGEESFDSRRHSSLFDWVRTLFQTTGSSS</sequence>
<feature type="region of interest" description="Disordered" evidence="9">
    <location>
        <begin position="141"/>
        <end position="195"/>
    </location>
</feature>
<dbReference type="GO" id="GO:0006357">
    <property type="term" value="P:regulation of transcription by RNA polymerase II"/>
    <property type="evidence" value="ECO:0007669"/>
    <property type="project" value="InterPro"/>
</dbReference>
<dbReference type="PANTHER" id="PTHR13114">
    <property type="entry name" value="MEDIATOR OF RNA POLYMERASE II TRANSCRIPTION SUBUNIT 17"/>
    <property type="match status" value="1"/>
</dbReference>
<dbReference type="PANTHER" id="PTHR13114:SF7">
    <property type="entry name" value="MEDIATOR OF RNA POLYMERASE II TRANSCRIPTION SUBUNIT 17"/>
    <property type="match status" value="1"/>
</dbReference>
<evidence type="ECO:0000256" key="9">
    <source>
        <dbReference type="SAM" id="MobiDB-lite"/>
    </source>
</evidence>
<dbReference type="Pfam" id="PF10156">
    <property type="entry name" value="Med17"/>
    <property type="match status" value="1"/>
</dbReference>
<dbReference type="Proteomes" id="UP001182556">
    <property type="component" value="Unassembled WGS sequence"/>
</dbReference>
<comment type="function">
    <text evidence="8">Component of the Mediator complex, a coactivator involved in the regulated transcription of nearly all RNA polymerase II-dependent genes. Mediator functions as a bridge to convey information from gene-specific regulatory proteins to the basal RNA polymerase II transcription machinery. Mediator is recruited to promoters by direct interactions with regulatory proteins and serves as a scaffold for the assembly of a functional preinitiation complex with RNA polymerase II and the general transcription factors.</text>
</comment>
<evidence type="ECO:0000313" key="11">
    <source>
        <dbReference type="Proteomes" id="UP001182556"/>
    </source>
</evidence>
<comment type="caution">
    <text evidence="10">The sequence shown here is derived from an EMBL/GenBank/DDBJ whole genome shotgun (WGS) entry which is preliminary data.</text>
</comment>
<evidence type="ECO:0000256" key="1">
    <source>
        <dbReference type="ARBA" id="ARBA00004123"/>
    </source>
</evidence>
<accession>A0AAD9CSQ4</accession>